<keyword evidence="3" id="KW-1185">Reference proteome</keyword>
<feature type="region of interest" description="Disordered" evidence="1">
    <location>
        <begin position="1"/>
        <end position="29"/>
    </location>
</feature>
<evidence type="ECO:0000313" key="3">
    <source>
        <dbReference type="Proteomes" id="UP000247409"/>
    </source>
</evidence>
<evidence type="ECO:0000313" key="2">
    <source>
        <dbReference type="EMBL" id="PXF42352.1"/>
    </source>
</evidence>
<reference evidence="2 3" key="1">
    <citation type="journal article" date="2018" name="Mol. Biol. Evol.">
        <title>Analysis of the draft genome of the red seaweed Gracilariopsis chorda provides insights into genome size evolution in Rhodophyta.</title>
        <authorList>
            <person name="Lee J."/>
            <person name="Yang E.C."/>
            <person name="Graf L."/>
            <person name="Yang J.H."/>
            <person name="Qiu H."/>
            <person name="Zel Zion U."/>
            <person name="Chan C.X."/>
            <person name="Stephens T.G."/>
            <person name="Weber A.P.M."/>
            <person name="Boo G.H."/>
            <person name="Boo S.M."/>
            <person name="Kim K.M."/>
            <person name="Shin Y."/>
            <person name="Jung M."/>
            <person name="Lee S.J."/>
            <person name="Yim H.S."/>
            <person name="Lee J.H."/>
            <person name="Bhattacharya D."/>
            <person name="Yoon H.S."/>
        </authorList>
    </citation>
    <scope>NUCLEOTIDE SEQUENCE [LARGE SCALE GENOMIC DNA]</scope>
    <source>
        <strain evidence="2 3">SKKU-2015</strain>
        <tissue evidence="2">Whole body</tissue>
    </source>
</reference>
<sequence length="29" mass="2985">MACKSRSGVDAKNPGKSPLDARTAAKPEV</sequence>
<dbReference type="AlphaFoldDB" id="A0A2V3IJV0"/>
<protein>
    <submittedName>
        <fullName evidence="2">Uncharacterized protein</fullName>
    </submittedName>
</protein>
<gene>
    <name evidence="2" type="ORF">BWQ96_07872</name>
</gene>
<organism evidence="2 3">
    <name type="scientific">Gracilariopsis chorda</name>
    <dbReference type="NCBI Taxonomy" id="448386"/>
    <lineage>
        <taxon>Eukaryota</taxon>
        <taxon>Rhodophyta</taxon>
        <taxon>Florideophyceae</taxon>
        <taxon>Rhodymeniophycidae</taxon>
        <taxon>Gracilariales</taxon>
        <taxon>Gracilariaceae</taxon>
        <taxon>Gracilariopsis</taxon>
    </lineage>
</organism>
<proteinExistence type="predicted"/>
<comment type="caution">
    <text evidence="2">The sequence shown here is derived from an EMBL/GenBank/DDBJ whole genome shotgun (WGS) entry which is preliminary data.</text>
</comment>
<accession>A0A2V3IJV0</accession>
<evidence type="ECO:0000256" key="1">
    <source>
        <dbReference type="SAM" id="MobiDB-lite"/>
    </source>
</evidence>
<dbReference type="Proteomes" id="UP000247409">
    <property type="component" value="Unassembled WGS sequence"/>
</dbReference>
<name>A0A2V3IJV0_9FLOR</name>
<dbReference type="EMBL" id="NBIV01000166">
    <property type="protein sequence ID" value="PXF42352.1"/>
    <property type="molecule type" value="Genomic_DNA"/>
</dbReference>